<feature type="compositionally biased region" description="Basic residues" evidence="2">
    <location>
        <begin position="124"/>
        <end position="137"/>
    </location>
</feature>
<evidence type="ECO:0000313" key="4">
    <source>
        <dbReference type="EMBL" id="ALO43880.1"/>
    </source>
</evidence>
<dbReference type="KEGG" id="pphe:PP2015_3405"/>
<dbReference type="Gene3D" id="3.30.160.20">
    <property type="match status" value="1"/>
</dbReference>
<gene>
    <name evidence="4" type="ORF">PP2015_3405</name>
</gene>
<dbReference type="AlphaFoldDB" id="A0A0S2K6R7"/>
<dbReference type="OrthoDB" id="6306411at2"/>
<dbReference type="PATRIC" id="fig|161398.10.peg.3469"/>
<dbReference type="RefSeq" id="WP_058031708.1">
    <property type="nucleotide sequence ID" value="NZ_CP013188.1"/>
</dbReference>
<evidence type="ECO:0000256" key="1">
    <source>
        <dbReference type="ARBA" id="ARBA00010835"/>
    </source>
</evidence>
<dbReference type="NCBIfam" id="NF006718">
    <property type="entry name" value="PRK09256.1"/>
    <property type="match status" value="1"/>
</dbReference>
<dbReference type="InterPro" id="IPR045853">
    <property type="entry name" value="Pep_chain_release_fac_I_sf"/>
</dbReference>
<dbReference type="PROSITE" id="PS00745">
    <property type="entry name" value="RF_PROK_I"/>
    <property type="match status" value="1"/>
</dbReference>
<dbReference type="InterPro" id="IPR000352">
    <property type="entry name" value="Pep_chain_release_fac_I"/>
</dbReference>
<protein>
    <submittedName>
        <fullName evidence="4">Putative peptidyl-tRNA hydrolase</fullName>
    </submittedName>
</protein>
<evidence type="ECO:0000259" key="3">
    <source>
        <dbReference type="PROSITE" id="PS00745"/>
    </source>
</evidence>
<keyword evidence="5" id="KW-1185">Reference proteome</keyword>
<dbReference type="EMBL" id="CP013188">
    <property type="protein sequence ID" value="ALO43880.1"/>
    <property type="molecule type" value="Genomic_DNA"/>
</dbReference>
<dbReference type="GO" id="GO:0072344">
    <property type="term" value="P:rescue of stalled ribosome"/>
    <property type="evidence" value="ECO:0007669"/>
    <property type="project" value="TreeGrafter"/>
</dbReference>
<dbReference type="PANTHER" id="PTHR47814:SF1">
    <property type="entry name" value="PEPTIDYL-TRNA HYDROLASE ARFB"/>
    <property type="match status" value="1"/>
</dbReference>
<name>A0A0S2K6R7_9GAMM</name>
<evidence type="ECO:0000313" key="5">
    <source>
        <dbReference type="Proteomes" id="UP000061457"/>
    </source>
</evidence>
<keyword evidence="4" id="KW-0378">Hydrolase</keyword>
<dbReference type="GO" id="GO:0004045">
    <property type="term" value="F:peptidyl-tRNA hydrolase activity"/>
    <property type="evidence" value="ECO:0007669"/>
    <property type="project" value="TreeGrafter"/>
</dbReference>
<dbReference type="GO" id="GO:0043022">
    <property type="term" value="F:ribosome binding"/>
    <property type="evidence" value="ECO:0007669"/>
    <property type="project" value="TreeGrafter"/>
</dbReference>
<reference evidence="5" key="1">
    <citation type="submission" date="2015-11" db="EMBL/GenBank/DDBJ databases">
        <authorList>
            <person name="Kim K.M."/>
        </authorList>
    </citation>
    <scope>NUCLEOTIDE SEQUENCE [LARGE SCALE GENOMIC DNA]</scope>
    <source>
        <strain evidence="5">KCTC 12086</strain>
    </source>
</reference>
<feature type="domain" description="Prokaryotic-type class I peptide chain release factors" evidence="3">
    <location>
        <begin position="21"/>
        <end position="37"/>
    </location>
</feature>
<dbReference type="PANTHER" id="PTHR47814">
    <property type="entry name" value="PEPTIDYL-TRNA HYDROLASE ARFB"/>
    <property type="match status" value="1"/>
</dbReference>
<dbReference type="STRING" id="161398.PP2015_3405"/>
<dbReference type="Pfam" id="PF00472">
    <property type="entry name" value="RF-1"/>
    <property type="match status" value="1"/>
</dbReference>
<sequence length="137" mass="15741">MLTLSNNVEIPAWQLEFSAIRAQGAGGQNVNKVSTAIHLKFDIKRSSLPQFYKERLLALKDSRITKEGVIVIKAQSHRSQEMNKEESLERLKALILNAIKVQKARRDTKPTRSSQRKRVDSKVKKGQTKQLRKRVDY</sequence>
<dbReference type="SUPFAM" id="SSF75620">
    <property type="entry name" value="Release factor"/>
    <property type="match status" value="1"/>
</dbReference>
<comment type="similarity">
    <text evidence="1">Belongs to the prokaryotic/mitochondrial release factor family.</text>
</comment>
<feature type="region of interest" description="Disordered" evidence="2">
    <location>
        <begin position="102"/>
        <end position="137"/>
    </location>
</feature>
<organism evidence="4 5">
    <name type="scientific">Pseudoalteromonas phenolica</name>
    <dbReference type="NCBI Taxonomy" id="161398"/>
    <lineage>
        <taxon>Bacteria</taxon>
        <taxon>Pseudomonadati</taxon>
        <taxon>Pseudomonadota</taxon>
        <taxon>Gammaproteobacteria</taxon>
        <taxon>Alteromonadales</taxon>
        <taxon>Pseudoalteromonadaceae</taxon>
        <taxon>Pseudoalteromonas</taxon>
    </lineage>
</organism>
<proteinExistence type="inferred from homology"/>
<accession>A0A0S2K6R7</accession>
<evidence type="ECO:0000256" key="2">
    <source>
        <dbReference type="SAM" id="MobiDB-lite"/>
    </source>
</evidence>
<dbReference type="Proteomes" id="UP000061457">
    <property type="component" value="Chromosome II"/>
</dbReference>
<dbReference type="GO" id="GO:0003747">
    <property type="term" value="F:translation release factor activity"/>
    <property type="evidence" value="ECO:0007669"/>
    <property type="project" value="InterPro"/>
</dbReference>